<dbReference type="PROSITE" id="PS01081">
    <property type="entry name" value="HTH_TETR_1"/>
    <property type="match status" value="1"/>
</dbReference>
<dbReference type="InterPro" id="IPR009057">
    <property type="entry name" value="Homeodomain-like_sf"/>
</dbReference>
<keyword evidence="6" id="KW-1185">Reference proteome</keyword>
<dbReference type="Pfam" id="PF00440">
    <property type="entry name" value="TetR_N"/>
    <property type="match status" value="1"/>
</dbReference>
<evidence type="ECO:0000256" key="1">
    <source>
        <dbReference type="ARBA" id="ARBA00023125"/>
    </source>
</evidence>
<evidence type="ECO:0000313" key="5">
    <source>
        <dbReference type="EMBL" id="GIM45770.1"/>
    </source>
</evidence>
<dbReference type="InterPro" id="IPR039532">
    <property type="entry name" value="TetR_C_Firmicutes"/>
</dbReference>
<evidence type="ECO:0000256" key="3">
    <source>
        <dbReference type="SAM" id="Phobius"/>
    </source>
</evidence>
<evidence type="ECO:0000259" key="4">
    <source>
        <dbReference type="PROSITE" id="PS50977"/>
    </source>
</evidence>
<dbReference type="Proteomes" id="UP001057291">
    <property type="component" value="Unassembled WGS sequence"/>
</dbReference>
<proteinExistence type="predicted"/>
<feature type="domain" description="HTH tetR-type" evidence="4">
    <location>
        <begin position="12"/>
        <end position="72"/>
    </location>
</feature>
<dbReference type="RefSeq" id="WP_282198944.1">
    <property type="nucleotide sequence ID" value="NZ_BOQE01000001.1"/>
</dbReference>
<gene>
    <name evidence="5" type="ORF">DNHGIG_13190</name>
</gene>
<dbReference type="PRINTS" id="PR00455">
    <property type="entry name" value="HTHTETR"/>
</dbReference>
<dbReference type="Pfam" id="PF14278">
    <property type="entry name" value="TetR_C_8"/>
    <property type="match status" value="1"/>
</dbReference>
<keyword evidence="3" id="KW-1133">Transmembrane helix</keyword>
<dbReference type="PANTHER" id="PTHR43479:SF23">
    <property type="entry name" value="HTH TETR-TYPE DOMAIN-CONTAINING PROTEIN"/>
    <property type="match status" value="1"/>
</dbReference>
<dbReference type="InterPro" id="IPR050624">
    <property type="entry name" value="HTH-type_Tx_Regulator"/>
</dbReference>
<evidence type="ECO:0000256" key="2">
    <source>
        <dbReference type="PROSITE-ProRule" id="PRU00335"/>
    </source>
</evidence>
<dbReference type="EMBL" id="BOQE01000001">
    <property type="protein sequence ID" value="GIM45770.1"/>
    <property type="molecule type" value="Genomic_DNA"/>
</dbReference>
<dbReference type="GO" id="GO:0003677">
    <property type="term" value="F:DNA binding"/>
    <property type="evidence" value="ECO:0007669"/>
    <property type="project" value="UniProtKB-UniRule"/>
</dbReference>
<name>A0AAV4LD71_9BACL</name>
<sequence length="202" mass="23700">MSINKKLDPRVKRTHQLLREALIALMCEKGYDAITVQDIAQRATLNRATFYLHFRDKEDLLQQTIDDILNDLSSGMTSVAIAEKEDEPHPDLIYIFEHVSRNSDFYKVMLGKNGLPGFMFRLSDMISRRLHEKIAARQPDENQLKVAKDIFTSYVTWAYLGVIVWWLENDMPYTPKYMATQLTLLRIQHRRLLFGEHKEQMP</sequence>
<keyword evidence="3" id="KW-0812">Transmembrane</keyword>
<evidence type="ECO:0000313" key="6">
    <source>
        <dbReference type="Proteomes" id="UP001057291"/>
    </source>
</evidence>
<feature type="transmembrane region" description="Helical" evidence="3">
    <location>
        <begin position="150"/>
        <end position="167"/>
    </location>
</feature>
<protein>
    <submittedName>
        <fullName evidence="5">TetR family transcriptional regulator</fullName>
    </submittedName>
</protein>
<keyword evidence="3" id="KW-0472">Membrane</keyword>
<dbReference type="SUPFAM" id="SSF46689">
    <property type="entry name" value="Homeodomain-like"/>
    <property type="match status" value="1"/>
</dbReference>
<reference evidence="5" key="1">
    <citation type="journal article" date="2023" name="Int. J. Syst. Evol. Microbiol.">
        <title>Collibacillus ludicampi gen. nov., sp. nov., a new soil bacterium of the family Alicyclobacillaceae.</title>
        <authorList>
            <person name="Jojima T."/>
            <person name="Ioku Y."/>
            <person name="Fukuta Y."/>
            <person name="Shirasaka N."/>
            <person name="Matsumura Y."/>
            <person name="Mori M."/>
        </authorList>
    </citation>
    <scope>NUCLEOTIDE SEQUENCE</scope>
    <source>
        <strain evidence="5">TP075</strain>
    </source>
</reference>
<dbReference type="InterPro" id="IPR023772">
    <property type="entry name" value="DNA-bd_HTH_TetR-type_CS"/>
</dbReference>
<dbReference type="PROSITE" id="PS50977">
    <property type="entry name" value="HTH_TETR_2"/>
    <property type="match status" value="1"/>
</dbReference>
<feature type="DNA-binding region" description="H-T-H motif" evidence="2">
    <location>
        <begin position="35"/>
        <end position="54"/>
    </location>
</feature>
<dbReference type="Gene3D" id="1.10.357.10">
    <property type="entry name" value="Tetracycline Repressor, domain 2"/>
    <property type="match status" value="1"/>
</dbReference>
<dbReference type="PANTHER" id="PTHR43479">
    <property type="entry name" value="ACREF/ENVCD OPERON REPRESSOR-RELATED"/>
    <property type="match status" value="1"/>
</dbReference>
<accession>A0AAV4LD71</accession>
<keyword evidence="1 2" id="KW-0238">DNA-binding</keyword>
<dbReference type="AlphaFoldDB" id="A0AAV4LD71"/>
<organism evidence="5 6">
    <name type="scientific">Collibacillus ludicampi</name>
    <dbReference type="NCBI Taxonomy" id="2771369"/>
    <lineage>
        <taxon>Bacteria</taxon>
        <taxon>Bacillati</taxon>
        <taxon>Bacillota</taxon>
        <taxon>Bacilli</taxon>
        <taxon>Bacillales</taxon>
        <taxon>Alicyclobacillaceae</taxon>
        <taxon>Collibacillus</taxon>
    </lineage>
</organism>
<comment type="caution">
    <text evidence="5">The sequence shown here is derived from an EMBL/GenBank/DDBJ whole genome shotgun (WGS) entry which is preliminary data.</text>
</comment>
<dbReference type="InterPro" id="IPR001647">
    <property type="entry name" value="HTH_TetR"/>
</dbReference>